<sequence length="88" mass="9915">MPVDPVTFMNNSISAMCCEEILETEKGLDAFFSMTLSFIWNDSARVDIDGRMSEGRQSQVVLLDERRLDILIKVRAKLASSCLRLSSL</sequence>
<gene>
    <name evidence="1" type="ORF">TNCT_665581</name>
</gene>
<evidence type="ECO:0000313" key="1">
    <source>
        <dbReference type="EMBL" id="GFQ99929.1"/>
    </source>
</evidence>
<dbReference type="OrthoDB" id="10063592at2759"/>
<protein>
    <submittedName>
        <fullName evidence="1">Uncharacterized protein</fullName>
    </submittedName>
</protein>
<name>A0A8X6GDS9_TRICU</name>
<reference evidence="1" key="1">
    <citation type="submission" date="2020-07" db="EMBL/GenBank/DDBJ databases">
        <title>Multicomponent nature underlies the extraordinary mechanical properties of spider dragline silk.</title>
        <authorList>
            <person name="Kono N."/>
            <person name="Nakamura H."/>
            <person name="Mori M."/>
            <person name="Yoshida Y."/>
            <person name="Ohtoshi R."/>
            <person name="Malay A.D."/>
            <person name="Moran D.A.P."/>
            <person name="Tomita M."/>
            <person name="Numata K."/>
            <person name="Arakawa K."/>
        </authorList>
    </citation>
    <scope>NUCLEOTIDE SEQUENCE</scope>
</reference>
<keyword evidence="2" id="KW-1185">Reference proteome</keyword>
<comment type="caution">
    <text evidence="1">The sequence shown here is derived from an EMBL/GenBank/DDBJ whole genome shotgun (WGS) entry which is preliminary data.</text>
</comment>
<proteinExistence type="predicted"/>
<dbReference type="Proteomes" id="UP000887116">
    <property type="component" value="Unassembled WGS sequence"/>
</dbReference>
<accession>A0A8X6GDS9</accession>
<organism evidence="1 2">
    <name type="scientific">Trichonephila clavata</name>
    <name type="common">Joro spider</name>
    <name type="synonym">Nephila clavata</name>
    <dbReference type="NCBI Taxonomy" id="2740835"/>
    <lineage>
        <taxon>Eukaryota</taxon>
        <taxon>Metazoa</taxon>
        <taxon>Ecdysozoa</taxon>
        <taxon>Arthropoda</taxon>
        <taxon>Chelicerata</taxon>
        <taxon>Arachnida</taxon>
        <taxon>Araneae</taxon>
        <taxon>Araneomorphae</taxon>
        <taxon>Entelegynae</taxon>
        <taxon>Araneoidea</taxon>
        <taxon>Nephilidae</taxon>
        <taxon>Trichonephila</taxon>
    </lineage>
</organism>
<dbReference type="AlphaFoldDB" id="A0A8X6GDS9"/>
<dbReference type="EMBL" id="BMAO01034932">
    <property type="protein sequence ID" value="GFQ99929.1"/>
    <property type="molecule type" value="Genomic_DNA"/>
</dbReference>
<evidence type="ECO:0000313" key="2">
    <source>
        <dbReference type="Proteomes" id="UP000887116"/>
    </source>
</evidence>